<evidence type="ECO:0000313" key="1">
    <source>
        <dbReference type="EMBL" id="MFC5750425.1"/>
    </source>
</evidence>
<dbReference type="InterPro" id="IPR036770">
    <property type="entry name" value="Ankyrin_rpt-contain_sf"/>
</dbReference>
<sequence length="532" mass="59287">MGRSGPHPATSECGPFGRKVAGFWERERRYEVPRWLIERATERRLAGDWRGACREAGVVVGFDLARVASEHGTGVAEALENDLLYLAPDLLRWHLSGDADRYELAAYGDLRLFRPRPRPNSLEFGPARPGRFLAPGYVWDVRRAGEILARHGGRGRAPFFEADGTPREAAESPGDPVGWAERVSVLHERGLVEDAFAEAGIRLQLHPDDPQDLDERRWKLGMLPLALHRIEAEVGLLGGGRFRLNWPLQPFLPLPRPTEVSLMSLLLEALDDGLRVTYVRNRADLGPEPLVALPELFWHRSPDLDLVRAGRLTPDELHPLVREALFPGRDAAGGGGPGESAPPKVARVRCGDAWHEVSFERGALRIRGHTDEERRWEEALRAFGGKVAGCFAVRQSWDGAGFLPRALREQRRELFRRVERGDTEGVLRCLDVGYDAHARDGDGRSLLHWLHVLDHEVLLPRLLDEGFDLEARDFWDRTPLVAAVLTGAPAPAVRALVDAGARTDVRSAAIWGAESLAEAVHRVTRTGQDFLR</sequence>
<dbReference type="SUPFAM" id="SSF48403">
    <property type="entry name" value="Ankyrin repeat"/>
    <property type="match status" value="1"/>
</dbReference>
<name>A0ABW1AB18_9ACTN</name>
<accession>A0ABW1AB18</accession>
<dbReference type="EMBL" id="JBHSON010000053">
    <property type="protein sequence ID" value="MFC5750425.1"/>
    <property type="molecule type" value="Genomic_DNA"/>
</dbReference>
<comment type="caution">
    <text evidence="1">The sequence shown here is derived from an EMBL/GenBank/DDBJ whole genome shotgun (WGS) entry which is preliminary data.</text>
</comment>
<evidence type="ECO:0000313" key="2">
    <source>
        <dbReference type="Proteomes" id="UP001596074"/>
    </source>
</evidence>
<organism evidence="1 2">
    <name type="scientific">Actinomadura rugatobispora</name>
    <dbReference type="NCBI Taxonomy" id="1994"/>
    <lineage>
        <taxon>Bacteria</taxon>
        <taxon>Bacillati</taxon>
        <taxon>Actinomycetota</taxon>
        <taxon>Actinomycetes</taxon>
        <taxon>Streptosporangiales</taxon>
        <taxon>Thermomonosporaceae</taxon>
        <taxon>Actinomadura</taxon>
    </lineage>
</organism>
<dbReference type="RefSeq" id="WP_378286167.1">
    <property type="nucleotide sequence ID" value="NZ_JBHSON010000053.1"/>
</dbReference>
<proteinExistence type="predicted"/>
<dbReference type="Gene3D" id="1.25.40.20">
    <property type="entry name" value="Ankyrin repeat-containing domain"/>
    <property type="match status" value="1"/>
</dbReference>
<dbReference type="Proteomes" id="UP001596074">
    <property type="component" value="Unassembled WGS sequence"/>
</dbReference>
<gene>
    <name evidence="1" type="ORF">ACFPZN_32780</name>
</gene>
<protein>
    <submittedName>
        <fullName evidence="1">Ankyrin repeat domain-containing protein</fullName>
    </submittedName>
</protein>
<keyword evidence="2" id="KW-1185">Reference proteome</keyword>
<reference evidence="2" key="1">
    <citation type="journal article" date="2019" name="Int. J. Syst. Evol. Microbiol.">
        <title>The Global Catalogue of Microorganisms (GCM) 10K type strain sequencing project: providing services to taxonomists for standard genome sequencing and annotation.</title>
        <authorList>
            <consortium name="The Broad Institute Genomics Platform"/>
            <consortium name="The Broad Institute Genome Sequencing Center for Infectious Disease"/>
            <person name="Wu L."/>
            <person name="Ma J."/>
        </authorList>
    </citation>
    <scope>NUCLEOTIDE SEQUENCE [LARGE SCALE GENOMIC DNA]</scope>
    <source>
        <strain evidence="2">KCTC 42087</strain>
    </source>
</reference>